<evidence type="ECO:0000256" key="1">
    <source>
        <dbReference type="ARBA" id="ARBA00006474"/>
    </source>
</evidence>
<dbReference type="RefSeq" id="WP_024266635.1">
    <property type="nucleotide sequence ID" value="NC_023035.1"/>
</dbReference>
<evidence type="ECO:0000256" key="4">
    <source>
        <dbReference type="ARBA" id="ARBA00023125"/>
    </source>
</evidence>
<dbReference type="Pfam" id="PF17854">
    <property type="entry name" value="FtsK_alpha"/>
    <property type="match status" value="1"/>
</dbReference>
<feature type="compositionally biased region" description="Acidic residues" evidence="6">
    <location>
        <begin position="154"/>
        <end position="163"/>
    </location>
</feature>
<evidence type="ECO:0000256" key="6">
    <source>
        <dbReference type="SAM" id="MobiDB-lite"/>
    </source>
</evidence>
<evidence type="ECO:0000256" key="3">
    <source>
        <dbReference type="ARBA" id="ARBA00022840"/>
    </source>
</evidence>
<dbReference type="eggNOG" id="COG1674">
    <property type="taxonomic scope" value="Bacteria"/>
</dbReference>
<dbReference type="InterPro" id="IPR036390">
    <property type="entry name" value="WH_DNA-bd_sf"/>
</dbReference>
<comment type="similarity">
    <text evidence="1">Belongs to the FtsK/SpoIIIE/SftA family.</text>
</comment>
<dbReference type="Gene3D" id="1.10.10.10">
    <property type="entry name" value="Winged helix-like DNA-binding domain superfamily/Winged helix DNA-binding domain"/>
    <property type="match status" value="1"/>
</dbReference>
<dbReference type="Proteomes" id="UP000018680">
    <property type="component" value="Chromosome"/>
</dbReference>
<protein>
    <submittedName>
        <fullName evidence="9">Cell division protein FtsK</fullName>
    </submittedName>
</protein>
<evidence type="ECO:0000259" key="8">
    <source>
        <dbReference type="PROSITE" id="PS50901"/>
    </source>
</evidence>
<feature type="region of interest" description="Disordered" evidence="6">
    <location>
        <begin position="154"/>
        <end position="197"/>
    </location>
</feature>
<dbReference type="HOGENOM" id="CLU_001981_9_7_12"/>
<feature type="compositionally biased region" description="Polar residues" evidence="6">
    <location>
        <begin position="351"/>
        <end position="360"/>
    </location>
</feature>
<feature type="transmembrane region" description="Helical" evidence="7">
    <location>
        <begin position="52"/>
        <end position="74"/>
    </location>
</feature>
<dbReference type="SMART" id="SM00843">
    <property type="entry name" value="Ftsk_gamma"/>
    <property type="match status" value="1"/>
</dbReference>
<feature type="compositionally biased region" description="Acidic residues" evidence="6">
    <location>
        <begin position="372"/>
        <end position="399"/>
    </location>
</feature>
<keyword evidence="10" id="KW-1185">Reference proteome</keyword>
<dbReference type="InterPro" id="IPR050206">
    <property type="entry name" value="FtsK/SpoIIIE/SftA"/>
</dbReference>
<dbReference type="AlphaFoldDB" id="V5WD34"/>
<gene>
    <name evidence="9" type="ORF">L21SP2_0260</name>
</gene>
<keyword evidence="7" id="KW-0472">Membrane</keyword>
<feature type="compositionally biased region" description="Polar residues" evidence="6">
    <location>
        <begin position="182"/>
        <end position="192"/>
    </location>
</feature>
<dbReference type="SUPFAM" id="SSF46785">
    <property type="entry name" value="Winged helix' DNA-binding domain"/>
    <property type="match status" value="1"/>
</dbReference>
<dbReference type="InterPro" id="IPR018541">
    <property type="entry name" value="Ftsk_gamma"/>
</dbReference>
<dbReference type="InterPro" id="IPR036388">
    <property type="entry name" value="WH-like_DNA-bd_sf"/>
</dbReference>
<dbReference type="GO" id="GO:0003677">
    <property type="term" value="F:DNA binding"/>
    <property type="evidence" value="ECO:0007669"/>
    <property type="project" value="UniProtKB-KW"/>
</dbReference>
<keyword evidence="9" id="KW-0132">Cell division</keyword>
<dbReference type="STRING" id="1307761.L21SP2_0260"/>
<dbReference type="KEGG" id="slr:L21SP2_0260"/>
<feature type="binding site" evidence="5">
    <location>
        <begin position="575"/>
        <end position="582"/>
    </location>
    <ligand>
        <name>ATP</name>
        <dbReference type="ChEBI" id="CHEBI:30616"/>
    </ligand>
</feature>
<dbReference type="Pfam" id="PF01580">
    <property type="entry name" value="FtsK_SpoIIIE"/>
    <property type="match status" value="1"/>
</dbReference>
<keyword evidence="7" id="KW-1133">Transmembrane helix</keyword>
<dbReference type="CDD" id="cd01127">
    <property type="entry name" value="TrwB_TraG_TraD_VirD4"/>
    <property type="match status" value="1"/>
</dbReference>
<dbReference type="InterPro" id="IPR003593">
    <property type="entry name" value="AAA+_ATPase"/>
</dbReference>
<dbReference type="GO" id="GO:0005524">
    <property type="term" value="F:ATP binding"/>
    <property type="evidence" value="ECO:0007669"/>
    <property type="project" value="UniProtKB-UniRule"/>
</dbReference>
<reference evidence="9 10" key="1">
    <citation type="journal article" date="2015" name="Stand. Genomic Sci.">
        <title>Complete genome sequence and description of Salinispira pacifica gen. nov., sp. nov., a novel spirochaete isolated form a hypersaline microbial mat.</title>
        <authorList>
            <person name="Ben Hania W."/>
            <person name="Joseph M."/>
            <person name="Schumann P."/>
            <person name="Bunk B."/>
            <person name="Fiebig A."/>
            <person name="Sproer C."/>
            <person name="Klenk H.P."/>
            <person name="Fardeau M.L."/>
            <person name="Spring S."/>
        </authorList>
    </citation>
    <scope>NUCLEOTIDE SEQUENCE [LARGE SCALE GENOMIC DNA]</scope>
    <source>
        <strain evidence="9 10">L21-RPul-D2</strain>
    </source>
</reference>
<dbReference type="SMART" id="SM00382">
    <property type="entry name" value="AAA"/>
    <property type="match status" value="1"/>
</dbReference>
<evidence type="ECO:0000313" key="9">
    <source>
        <dbReference type="EMBL" id="AHC13702.1"/>
    </source>
</evidence>
<evidence type="ECO:0000313" key="10">
    <source>
        <dbReference type="Proteomes" id="UP000018680"/>
    </source>
</evidence>
<name>V5WD34_9SPIO</name>
<keyword evidence="7" id="KW-0812">Transmembrane</keyword>
<evidence type="ECO:0000256" key="5">
    <source>
        <dbReference type="PROSITE-ProRule" id="PRU00289"/>
    </source>
</evidence>
<dbReference type="InterPro" id="IPR041027">
    <property type="entry name" value="FtsK_alpha"/>
</dbReference>
<dbReference type="PATRIC" id="fig|1307761.3.peg.261"/>
<accession>V5WD34</accession>
<evidence type="ECO:0000256" key="7">
    <source>
        <dbReference type="SAM" id="Phobius"/>
    </source>
</evidence>
<feature type="compositionally biased region" description="Basic and acidic residues" evidence="6">
    <location>
        <begin position="324"/>
        <end position="349"/>
    </location>
</feature>
<feature type="region of interest" description="Disordered" evidence="6">
    <location>
        <begin position="324"/>
        <end position="402"/>
    </location>
</feature>
<keyword evidence="2 5" id="KW-0547">Nucleotide-binding</keyword>
<keyword evidence="3 5" id="KW-0067">ATP-binding</keyword>
<dbReference type="PROSITE" id="PS50901">
    <property type="entry name" value="FTSK"/>
    <property type="match status" value="1"/>
</dbReference>
<dbReference type="SUPFAM" id="SSF52540">
    <property type="entry name" value="P-loop containing nucleoside triphosphate hydrolases"/>
    <property type="match status" value="1"/>
</dbReference>
<dbReference type="Gene3D" id="3.30.980.40">
    <property type="match status" value="1"/>
</dbReference>
<feature type="transmembrane region" description="Helical" evidence="7">
    <location>
        <begin position="81"/>
        <end position="101"/>
    </location>
</feature>
<organism evidence="9 10">
    <name type="scientific">Salinispira pacifica</name>
    <dbReference type="NCBI Taxonomy" id="1307761"/>
    <lineage>
        <taxon>Bacteria</taxon>
        <taxon>Pseudomonadati</taxon>
        <taxon>Spirochaetota</taxon>
        <taxon>Spirochaetia</taxon>
        <taxon>Spirochaetales</taxon>
        <taxon>Spirochaetaceae</taxon>
        <taxon>Salinispira</taxon>
    </lineage>
</organism>
<evidence type="ECO:0000256" key="2">
    <source>
        <dbReference type="ARBA" id="ARBA00022741"/>
    </source>
</evidence>
<dbReference type="InterPro" id="IPR027417">
    <property type="entry name" value="P-loop_NTPase"/>
</dbReference>
<dbReference type="Gene3D" id="3.40.50.300">
    <property type="entry name" value="P-loop containing nucleotide triphosphate hydrolases"/>
    <property type="match status" value="1"/>
</dbReference>
<keyword evidence="9" id="KW-0131">Cell cycle</keyword>
<dbReference type="Pfam" id="PF09397">
    <property type="entry name" value="FtsK_gamma"/>
    <property type="match status" value="1"/>
</dbReference>
<dbReference type="PANTHER" id="PTHR22683">
    <property type="entry name" value="SPORULATION PROTEIN RELATED"/>
    <property type="match status" value="1"/>
</dbReference>
<feature type="domain" description="FtsK" evidence="8">
    <location>
        <begin position="558"/>
        <end position="750"/>
    </location>
</feature>
<dbReference type="PANTHER" id="PTHR22683:SF41">
    <property type="entry name" value="DNA TRANSLOCASE FTSK"/>
    <property type="match status" value="1"/>
</dbReference>
<dbReference type="GO" id="GO:0051301">
    <property type="term" value="P:cell division"/>
    <property type="evidence" value="ECO:0007669"/>
    <property type="project" value="UniProtKB-KW"/>
</dbReference>
<sequence>MRDVFQSRVLGGILTVLGVYLLLSTAGAAVPALQAGFIIRLLALPGEFLYSWFFVMGFYPGIYLVYNGLLIALGQDSPRSLYVSSFAALPVISFAAFLRFLVDPGFADTLLASVMTESLGLQPSLYISGILSAALVLFTIRMAFLPELSAAPTEDNDVEDLEEVPQSLLPEPSAETSLFRADSSSRNTSAQNRAGDPVTAAREFLRTELSRYEPAGAELEDPGEYPVLTEDPGADHWRQAEDTHVEMGFDSSAETAEPQISHTAFGSSSAGPSNAPHEYSLEYGNEEAVEPEGEVIHLNLGSRFVDTQAPAPAVQDVAPAVHESGDFHESTNVDESNNAHESNDVHESNNTEDQLSNPASTGPFGDFSIDDHWEEEDESEDDAAGEDDEYAGDDDDLPVNEDLLPHTEEEPELNFSRKTGPYEIPIDGVLRAQSSESYWVVDQATSDQGEVLRNTLQEFGIEAEVTGIRKGPVITMFEILPAPGVKLNRIVNLADNIALSLAASSVRIVAPIPGKHAVGIEVPNKRRHLVTFSEILKEDEFMEGDHGIPVALGKDITGDAQIVDLTKMPHLLIAGATGAGKSVCVNSIISSVLYRRDPDEVKMILIDPKIVELKFYNDIPHLLTPVITDPKRAFQALQWCLYEMERRYSLLDAMAVRDVKSYNKKIVDKKIATTKLPYIVVVVDEFADLMATSGKELESTLARLAAMSRAVGIHLVLATQRPSTDVITGLIKANIPSRIAFMVASKVDSRIIIDSGGAEKLLGKGDMLFTSAWDPFPQRMQGAFLSEGEVETIVSHVKEMGSPDYIDDEIFFEEEESELVQGELDDPLMQKAIDIVCTANKASASYLQRRLSIGYNRAARLIEEMEDMGIVGPQNGSKPREILKNRDVM</sequence>
<keyword evidence="4" id="KW-0238">DNA-binding</keyword>
<dbReference type="EMBL" id="CP006939">
    <property type="protein sequence ID" value="AHC13702.1"/>
    <property type="molecule type" value="Genomic_DNA"/>
</dbReference>
<dbReference type="InterPro" id="IPR002543">
    <property type="entry name" value="FtsK_dom"/>
</dbReference>
<proteinExistence type="inferred from homology"/>